<evidence type="ECO:0000313" key="4">
    <source>
        <dbReference type="Proteomes" id="UP000322612"/>
    </source>
</evidence>
<dbReference type="Proteomes" id="UP000322612">
    <property type="component" value="Unassembled WGS sequence"/>
</dbReference>
<protein>
    <submittedName>
        <fullName evidence="1">DNA invertase</fullName>
    </submittedName>
</protein>
<accession>A0A328HS82</accession>
<name>A0A3L9P231_9ENTR</name>
<gene>
    <name evidence="1" type="ORF">EIN43_26745</name>
    <name evidence="2" type="ORF">FZC81_13440</name>
</gene>
<evidence type="ECO:0000313" key="2">
    <source>
        <dbReference type="EMBL" id="TYS12809.1"/>
    </source>
</evidence>
<dbReference type="AlphaFoldDB" id="A0A3L9P231"/>
<sequence>MGWARVSTNDQNIVLRRQALERTGYELRLTRGI</sequence>
<dbReference type="EMBL" id="CP041054">
    <property type="protein sequence ID" value="QDE47861.1"/>
    <property type="molecule type" value="Genomic_DNA"/>
</dbReference>
<reference evidence="1 3" key="1">
    <citation type="submission" date="2019-06" db="EMBL/GenBank/DDBJ databases">
        <title>Whole genome sequencing of XDR Enterobacter.</title>
        <authorList>
            <person name="Gnana Soundari P."/>
            <person name="Vijayakumar R."/>
            <person name="Krishnan P."/>
        </authorList>
    </citation>
    <scope>NUCLEOTIDE SEQUENCE [LARGE SCALE GENOMIC DNA]</scope>
    <source>
        <strain evidence="1 3">C126</strain>
    </source>
</reference>
<organism evidence="1 3">
    <name type="scientific">Enterobacter hormaechei</name>
    <dbReference type="NCBI Taxonomy" id="158836"/>
    <lineage>
        <taxon>Bacteria</taxon>
        <taxon>Pseudomonadati</taxon>
        <taxon>Pseudomonadota</taxon>
        <taxon>Gammaproteobacteria</taxon>
        <taxon>Enterobacterales</taxon>
        <taxon>Enterobacteriaceae</taxon>
        <taxon>Enterobacter</taxon>
        <taxon>Enterobacter cloacae complex</taxon>
    </lineage>
</organism>
<dbReference type="EMBL" id="VTDZ01000053">
    <property type="protein sequence ID" value="TYS12809.1"/>
    <property type="molecule type" value="Genomic_DNA"/>
</dbReference>
<dbReference type="Proteomes" id="UP000318237">
    <property type="component" value="Chromosome"/>
</dbReference>
<reference evidence="2 4" key="2">
    <citation type="submission" date="2019-08" db="EMBL/GenBank/DDBJ databases">
        <title>Whole genome sequence analysis of bacterial isolates in patients.</title>
        <authorList>
            <person name="Jeong K.C."/>
        </authorList>
    </citation>
    <scope>NUCLEOTIDE SEQUENCE [LARGE SCALE GENOMIC DNA]</scope>
    <source>
        <strain evidence="2 4">KCJ3K342</strain>
    </source>
</reference>
<proteinExistence type="predicted"/>
<evidence type="ECO:0000313" key="1">
    <source>
        <dbReference type="EMBL" id="QDE47861.1"/>
    </source>
</evidence>
<evidence type="ECO:0000313" key="3">
    <source>
        <dbReference type="Proteomes" id="UP000318237"/>
    </source>
</evidence>
<accession>A0A3L9P231</accession>